<name>A0ABX8FAM7_9BACI</name>
<protein>
    <recommendedName>
        <fullName evidence="4">Plasmid segregation centromere-binding protein ParR</fullName>
    </recommendedName>
</protein>
<dbReference type="RefSeq" id="WP_066442157.1">
    <property type="nucleotide sequence ID" value="NZ_CANKUS010000001.1"/>
</dbReference>
<proteinExistence type="predicted"/>
<organism evidence="2 3">
    <name type="scientific">Cytobacillus gottheilii</name>
    <dbReference type="NCBI Taxonomy" id="859144"/>
    <lineage>
        <taxon>Bacteria</taxon>
        <taxon>Bacillati</taxon>
        <taxon>Bacillota</taxon>
        <taxon>Bacilli</taxon>
        <taxon>Bacillales</taxon>
        <taxon>Bacillaceae</taxon>
        <taxon>Cytobacillus</taxon>
    </lineage>
</organism>
<dbReference type="EMBL" id="CP071709">
    <property type="protein sequence ID" value="QVY61461.1"/>
    <property type="molecule type" value="Genomic_DNA"/>
</dbReference>
<dbReference type="Proteomes" id="UP000679247">
    <property type="component" value="Chromosome"/>
</dbReference>
<keyword evidence="3" id="KW-1185">Reference proteome</keyword>
<accession>A0ABX8FAM7</accession>
<feature type="compositionally biased region" description="Acidic residues" evidence="1">
    <location>
        <begin position="153"/>
        <end position="165"/>
    </location>
</feature>
<sequence length="200" mass="22736">MASEMKRGQSISFRIPSDTPDHIIKSLQKLRETERRNFSSKMAEFVINGVGTMSSSGRETIRIPMPRNLTKSQKDWLKHEHSEALLGSIVYQLINDPVRATTLLAALNSKSTDIEEALYLQEAAASDKTAEEMPALPDTPEEELFQEQNDIMQDDSDDDFADFNWEDAKKDLEQERSVKSEEQTEDLDELLGGFLAHMNR</sequence>
<reference evidence="2 3" key="1">
    <citation type="submission" date="2021-03" db="EMBL/GenBank/DDBJ databases">
        <title>The first data on the complete genome of the tetrodotoxin-producing bacterium.</title>
        <authorList>
            <person name="Melnikova D.I."/>
            <person name="Nijland R."/>
            <person name="Magarlamov T.Y."/>
        </authorList>
    </citation>
    <scope>NUCLEOTIDE SEQUENCE [LARGE SCALE GENOMIC DNA]</scope>
    <source>
        <strain evidence="2 3">1839</strain>
    </source>
</reference>
<evidence type="ECO:0000313" key="2">
    <source>
        <dbReference type="EMBL" id="QVY61461.1"/>
    </source>
</evidence>
<evidence type="ECO:0000256" key="1">
    <source>
        <dbReference type="SAM" id="MobiDB-lite"/>
    </source>
</evidence>
<evidence type="ECO:0000313" key="3">
    <source>
        <dbReference type="Proteomes" id="UP000679247"/>
    </source>
</evidence>
<feature type="compositionally biased region" description="Basic and acidic residues" evidence="1">
    <location>
        <begin position="166"/>
        <end position="182"/>
    </location>
</feature>
<feature type="region of interest" description="Disordered" evidence="1">
    <location>
        <begin position="153"/>
        <end position="186"/>
    </location>
</feature>
<evidence type="ECO:0008006" key="4">
    <source>
        <dbReference type="Google" id="ProtNLM"/>
    </source>
</evidence>
<gene>
    <name evidence="2" type="ORF">J1899_21415</name>
</gene>